<reference evidence="1 2" key="1">
    <citation type="submission" date="2018-10" db="EMBL/GenBank/DDBJ databases">
        <title>Marmoricola sp. 4Q3S-7 whole genome shotgun sequence.</title>
        <authorList>
            <person name="Li F."/>
        </authorList>
    </citation>
    <scope>NUCLEOTIDE SEQUENCE [LARGE SCALE GENOMIC DNA]</scope>
    <source>
        <strain evidence="1 2">4Q3S-7</strain>
    </source>
</reference>
<evidence type="ECO:0000313" key="2">
    <source>
        <dbReference type="Proteomes" id="UP000281708"/>
    </source>
</evidence>
<keyword evidence="2" id="KW-1185">Reference proteome</keyword>
<proteinExistence type="predicted"/>
<dbReference type="PANTHER" id="PTHR36124">
    <property type="match status" value="1"/>
</dbReference>
<sequence length="300" mass="34872">MLSRRHWVRRISELDPEVDHEEIYRLLVAREFPWDLEQALELALFRTYAVPSIGGLLARTGEFTERTQRRFDDTGLILEAVGEHGFDSVTGRAAVRRMNQMHQHWRIPQDDLRYVLTTFVTVPIRWIEAYGYRPLSEIERTATANYYRRLGRLMGIRDIPATWREFGEAMDAYEVERFGRDDGAVAVSEATLRLQAGFPLFRPLPRWLVRRVQLSLMDDRLLEAFGYTAPAEGALYRAALRVRGRVLRFFPARRDEWHFRDLPQVRSYPEGYRVEELGTFAPGCPHALGAAGDVHEPAPW</sequence>
<gene>
    <name evidence="1" type="ORF">D9V37_15455</name>
</gene>
<dbReference type="RefSeq" id="WP_121807074.1">
    <property type="nucleotide sequence ID" value="NZ_RDBE01000010.1"/>
</dbReference>
<dbReference type="GO" id="GO:0016491">
    <property type="term" value="F:oxidoreductase activity"/>
    <property type="evidence" value="ECO:0007669"/>
    <property type="project" value="InterPro"/>
</dbReference>
<name>A0A3L8NZP2_9ACTN</name>
<organism evidence="1 2">
    <name type="scientific">Nocardioides mangrovicus</name>
    <dbReference type="NCBI Taxonomy" id="2478913"/>
    <lineage>
        <taxon>Bacteria</taxon>
        <taxon>Bacillati</taxon>
        <taxon>Actinomycetota</taxon>
        <taxon>Actinomycetes</taxon>
        <taxon>Propionibacteriales</taxon>
        <taxon>Nocardioidaceae</taxon>
        <taxon>Nocardioides</taxon>
    </lineage>
</organism>
<protein>
    <submittedName>
        <fullName evidence="1">DUF2236 domain-containing protein</fullName>
    </submittedName>
</protein>
<dbReference type="Proteomes" id="UP000281708">
    <property type="component" value="Unassembled WGS sequence"/>
</dbReference>
<dbReference type="AlphaFoldDB" id="A0A3L8NZP2"/>
<dbReference type="PANTHER" id="PTHR36124:SF1">
    <property type="entry name" value="ER-BOUND OXYGENASE MPAB_MPAB'_RUBBER OXYGENASE CATALYTIC DOMAIN-CONTAINING PROTEIN"/>
    <property type="match status" value="1"/>
</dbReference>
<accession>A0A3L8NZP2</accession>
<dbReference type="OrthoDB" id="836517at2"/>
<dbReference type="EMBL" id="RDBE01000010">
    <property type="protein sequence ID" value="RLV47568.1"/>
    <property type="molecule type" value="Genomic_DNA"/>
</dbReference>
<comment type="caution">
    <text evidence="1">The sequence shown here is derived from an EMBL/GenBank/DDBJ whole genome shotgun (WGS) entry which is preliminary data.</text>
</comment>
<evidence type="ECO:0000313" key="1">
    <source>
        <dbReference type="EMBL" id="RLV47568.1"/>
    </source>
</evidence>
<dbReference type="InterPro" id="IPR046366">
    <property type="entry name" value="MPAB"/>
</dbReference>